<sequence length="300" mass="33512">MAAASACASLRSLFDNPLPPENPTLIESLSSWNQTKTIEPTSIAEIFGELYFQEKPGLGLGLGLDLPVVVADPVPPPPPLDQTTPQLESKDNNGQMRESTTLDCLLGLSNINRYQCNANNNCSSTGVFSTKNSDSLLMCTEGLGSESSDDVDDLMEHGDDWRSWGKGRRRSLMPNRFNGYTRRRSGGGASWWPAKRAKEFPPPISSIGRSGKPSVCLRSHKEDGRFVLREVRIPCREWLRASREDGRLKLHFVRPDHEGTIIKQGINEEGEEEEEEEEEENDREEEQEVIGGINEEEKKI</sequence>
<name>A0AAX6DFD8_IRIPA</name>
<gene>
    <name evidence="4" type="ORF">M6B38_248725</name>
</gene>
<dbReference type="InterPro" id="IPR046431">
    <property type="entry name" value="FAF_dom"/>
</dbReference>
<feature type="compositionally biased region" description="Acidic residues" evidence="2">
    <location>
        <begin position="268"/>
        <end position="288"/>
    </location>
</feature>
<evidence type="ECO:0000256" key="2">
    <source>
        <dbReference type="SAM" id="MobiDB-lite"/>
    </source>
</evidence>
<protein>
    <submittedName>
        <fullName evidence="4">Protein FANTASTIC FOUR 3</fullName>
    </submittedName>
</protein>
<proteinExistence type="inferred from homology"/>
<feature type="region of interest" description="Disordered" evidence="2">
    <location>
        <begin position="73"/>
        <end position="96"/>
    </location>
</feature>
<reference evidence="4" key="2">
    <citation type="submission" date="2023-04" db="EMBL/GenBank/DDBJ databases">
        <authorList>
            <person name="Bruccoleri R.E."/>
            <person name="Oakeley E.J."/>
            <person name="Faust A.-M."/>
            <person name="Dessus-Babus S."/>
            <person name="Altorfer M."/>
            <person name="Burckhardt D."/>
            <person name="Oertli M."/>
            <person name="Naumann U."/>
            <person name="Petersen F."/>
            <person name="Wong J."/>
        </authorList>
    </citation>
    <scope>NUCLEOTIDE SEQUENCE</scope>
    <source>
        <strain evidence="4">GSM-AAB239-AS_SAM_17_03QT</strain>
        <tissue evidence="4">Leaf</tissue>
    </source>
</reference>
<evidence type="ECO:0000259" key="3">
    <source>
        <dbReference type="Pfam" id="PF11250"/>
    </source>
</evidence>
<dbReference type="Proteomes" id="UP001140949">
    <property type="component" value="Unassembled WGS sequence"/>
</dbReference>
<comment type="similarity">
    <text evidence="1">Belongs to the fantastic four family.</text>
</comment>
<feature type="region of interest" description="Disordered" evidence="2">
    <location>
        <begin position="260"/>
        <end position="300"/>
    </location>
</feature>
<dbReference type="EMBL" id="JANAVB010045219">
    <property type="protein sequence ID" value="KAJ6790480.1"/>
    <property type="molecule type" value="Genomic_DNA"/>
</dbReference>
<feature type="domain" description="FAF" evidence="3">
    <location>
        <begin position="199"/>
        <end position="252"/>
    </location>
</feature>
<reference evidence="4" key="1">
    <citation type="journal article" date="2023" name="GigaByte">
        <title>Genome assembly of the bearded iris, Iris pallida Lam.</title>
        <authorList>
            <person name="Bruccoleri R.E."/>
            <person name="Oakeley E.J."/>
            <person name="Faust A.M.E."/>
            <person name="Altorfer M."/>
            <person name="Dessus-Babus S."/>
            <person name="Burckhardt D."/>
            <person name="Oertli M."/>
            <person name="Naumann U."/>
            <person name="Petersen F."/>
            <person name="Wong J."/>
        </authorList>
    </citation>
    <scope>NUCLEOTIDE SEQUENCE</scope>
    <source>
        <strain evidence="4">GSM-AAB239-AS_SAM_17_03QT</strain>
    </source>
</reference>
<organism evidence="4 5">
    <name type="scientific">Iris pallida</name>
    <name type="common">Sweet iris</name>
    <dbReference type="NCBI Taxonomy" id="29817"/>
    <lineage>
        <taxon>Eukaryota</taxon>
        <taxon>Viridiplantae</taxon>
        <taxon>Streptophyta</taxon>
        <taxon>Embryophyta</taxon>
        <taxon>Tracheophyta</taxon>
        <taxon>Spermatophyta</taxon>
        <taxon>Magnoliopsida</taxon>
        <taxon>Liliopsida</taxon>
        <taxon>Asparagales</taxon>
        <taxon>Iridaceae</taxon>
        <taxon>Iridoideae</taxon>
        <taxon>Irideae</taxon>
        <taxon>Iris</taxon>
    </lineage>
</organism>
<dbReference type="PANTHER" id="PTHR33155">
    <property type="entry name" value="FANTASTIC FOUR-LIKE PROTEIN (DUF3049)"/>
    <property type="match status" value="1"/>
</dbReference>
<dbReference type="Pfam" id="PF11250">
    <property type="entry name" value="FAF"/>
    <property type="match status" value="1"/>
</dbReference>
<comment type="caution">
    <text evidence="4">The sequence shown here is derived from an EMBL/GenBank/DDBJ whole genome shotgun (WGS) entry which is preliminary data.</text>
</comment>
<dbReference type="AlphaFoldDB" id="A0AAX6DFD8"/>
<accession>A0AAX6DFD8</accession>
<evidence type="ECO:0000256" key="1">
    <source>
        <dbReference type="ARBA" id="ARBA00008690"/>
    </source>
</evidence>
<dbReference type="InterPro" id="IPR021410">
    <property type="entry name" value="FAF"/>
</dbReference>
<feature type="compositionally biased region" description="Polar residues" evidence="2">
    <location>
        <begin position="82"/>
        <end position="96"/>
    </location>
</feature>
<keyword evidence="5" id="KW-1185">Reference proteome</keyword>
<evidence type="ECO:0000313" key="4">
    <source>
        <dbReference type="EMBL" id="KAJ6790480.1"/>
    </source>
</evidence>
<dbReference type="PANTHER" id="PTHR33155:SF9">
    <property type="entry name" value="FANTASTIC FOUR-LIKE PROTEIN (DUF3049)"/>
    <property type="match status" value="1"/>
</dbReference>
<evidence type="ECO:0000313" key="5">
    <source>
        <dbReference type="Proteomes" id="UP001140949"/>
    </source>
</evidence>